<reference evidence="1 2" key="1">
    <citation type="submission" date="2018-09" db="EMBL/GenBank/DDBJ databases">
        <title>Genomic Encyclopedia of Archaeal and Bacterial Type Strains, Phase II (KMG-II): from individual species to whole genera.</title>
        <authorList>
            <person name="Goeker M."/>
        </authorList>
    </citation>
    <scope>NUCLEOTIDE SEQUENCE [LARGE SCALE GENOMIC DNA]</scope>
    <source>
        <strain evidence="1 2">DSM 16505</strain>
    </source>
</reference>
<organism evidence="1 2">
    <name type="scientific">Tenacibaculum lutimaris</name>
    <dbReference type="NCBI Taxonomy" id="285258"/>
    <lineage>
        <taxon>Bacteria</taxon>
        <taxon>Pseudomonadati</taxon>
        <taxon>Bacteroidota</taxon>
        <taxon>Flavobacteriia</taxon>
        <taxon>Flavobacteriales</taxon>
        <taxon>Flavobacteriaceae</taxon>
        <taxon>Tenacibaculum</taxon>
    </lineage>
</organism>
<name>A0A420E467_9FLAO</name>
<accession>A0A420E467</accession>
<dbReference type="EMBL" id="RAQM01000006">
    <property type="protein sequence ID" value="RKF04677.1"/>
    <property type="molecule type" value="Genomic_DNA"/>
</dbReference>
<evidence type="ECO:0000313" key="2">
    <source>
        <dbReference type="Proteomes" id="UP000285780"/>
    </source>
</evidence>
<protein>
    <submittedName>
        <fullName evidence="1">Uncharacterized protein</fullName>
    </submittedName>
</protein>
<keyword evidence="2" id="KW-1185">Reference proteome</keyword>
<evidence type="ECO:0000313" key="1">
    <source>
        <dbReference type="EMBL" id="RKF04677.1"/>
    </source>
</evidence>
<proteinExistence type="predicted"/>
<gene>
    <name evidence="1" type="ORF">C8N26_0063</name>
</gene>
<dbReference type="Proteomes" id="UP000285780">
    <property type="component" value="Unassembled WGS sequence"/>
</dbReference>
<dbReference type="AlphaFoldDB" id="A0A420E467"/>
<sequence>MKYKNIEHNLINVSKKQKYELEIAEIILENINSEVDMKTEIYYDGYSFKVNKYGYESIFIIRILNLSIERDYERFINYVTEHLSSSISSFNVKPNDIENRRSFLVRMGNFFKNYPKNIFSEKDNNDISILANKLLKAI</sequence>
<comment type="caution">
    <text evidence="1">The sequence shown here is derived from an EMBL/GenBank/DDBJ whole genome shotgun (WGS) entry which is preliminary data.</text>
</comment>
<dbReference type="RefSeq" id="WP_120185553.1">
    <property type="nucleotide sequence ID" value="NZ_RAQM01000006.1"/>
</dbReference>